<evidence type="ECO:0000313" key="1">
    <source>
        <dbReference type="EMBL" id="KAK1867547.1"/>
    </source>
</evidence>
<name>A0ACC3CBJ3_PYRYE</name>
<keyword evidence="2" id="KW-1185">Reference proteome</keyword>
<proteinExistence type="predicted"/>
<evidence type="ECO:0000313" key="2">
    <source>
        <dbReference type="Proteomes" id="UP000798662"/>
    </source>
</evidence>
<comment type="caution">
    <text evidence="1">The sequence shown here is derived from an EMBL/GenBank/DDBJ whole genome shotgun (WGS) entry which is preliminary data.</text>
</comment>
<dbReference type="Proteomes" id="UP000798662">
    <property type="component" value="Chromosome 3"/>
</dbReference>
<sequence length="532" mass="52569">MVAAPTAPTGNGAGPPAADGVMETPGAAPTAAAAVPSGAPHDRPGTTPVAAGTPPAAVASVANPAGGALDGGAAGAAAATAAAAAATPATPAALAALYKGRGNTHFAAGAYDQAIAAYTAGLDAEPRNVNLLSNRSAAHLKLLHYADAEADGRAAIVVDPTWPKGWWRVGVAQLEAGRPAEAVATFDAALGACGPRDPNLRSARRRALDAVEAHTHLAALAAPAVRSQPLPHPGAALALSTGATAAAAAAAKDAARLRGEGHDGGGGGAVGGGSPTDGASSVRPPPKAVTSGVGVSGGSGGGAGRPAALVVAEEIPRVLSAQNYYAVLGVPIHASAGDIKRRYHALARVLHPDKCRLAMGGEAMRDVSMAYTTLSSPVKRALYDRYMRDVMKADAAGGGKSPRAAAATAVAATDPTGDATAAVNESGATPARPTPSYSEWEAAQSAAVDLPPWLVCILGVNGGGCCVATVLLLALLPLALVAVAVTAIAWLVWAPFRAWRRLRQGAEAAAEADRRAAAKADEVLQDVMTGHV</sequence>
<dbReference type="EMBL" id="CM020620">
    <property type="protein sequence ID" value="KAK1867547.1"/>
    <property type="molecule type" value="Genomic_DNA"/>
</dbReference>
<organism evidence="1 2">
    <name type="scientific">Pyropia yezoensis</name>
    <name type="common">Susabi-nori</name>
    <name type="synonym">Porphyra yezoensis</name>
    <dbReference type="NCBI Taxonomy" id="2788"/>
    <lineage>
        <taxon>Eukaryota</taxon>
        <taxon>Rhodophyta</taxon>
        <taxon>Bangiophyceae</taxon>
        <taxon>Bangiales</taxon>
        <taxon>Bangiaceae</taxon>
        <taxon>Pyropia</taxon>
    </lineage>
</organism>
<protein>
    <submittedName>
        <fullName evidence="1">Uncharacterized protein</fullName>
    </submittedName>
</protein>
<accession>A0ACC3CBJ3</accession>
<gene>
    <name evidence="1" type="ORF">I4F81_010053</name>
</gene>
<reference evidence="1" key="1">
    <citation type="submission" date="2019-11" db="EMBL/GenBank/DDBJ databases">
        <title>Nori genome reveals adaptations in red seaweeds to the harsh intertidal environment.</title>
        <authorList>
            <person name="Wang D."/>
            <person name="Mao Y."/>
        </authorList>
    </citation>
    <scope>NUCLEOTIDE SEQUENCE</scope>
    <source>
        <tissue evidence="1">Gametophyte</tissue>
    </source>
</reference>